<protein>
    <recommendedName>
        <fullName evidence="2">LPP20 lipoprotein</fullName>
    </recommendedName>
</protein>
<accession>A0AAU8LRS5</accession>
<dbReference type="KEGG" id="eaj:Q3M24_15665"/>
<evidence type="ECO:0008006" key="2">
    <source>
        <dbReference type="Google" id="ProtNLM"/>
    </source>
</evidence>
<gene>
    <name evidence="1" type="ORF">Q3M24_15665</name>
</gene>
<proteinExistence type="predicted"/>
<reference evidence="1" key="1">
    <citation type="journal article" date="2024" name="Syst. Appl. Microbiol.">
        <title>First single-strain enrichments of Electrothrix cable bacteria, description of E. aestuarii sp. nov. and E. rattekaaiensis sp. nov., and proposal of a cable bacteria taxonomy following the rules of the SeqCode.</title>
        <authorList>
            <person name="Plum-Jensen L.E."/>
            <person name="Schramm A."/>
            <person name="Marshall I.P.G."/>
        </authorList>
    </citation>
    <scope>NUCLEOTIDE SEQUENCE</scope>
    <source>
        <strain evidence="1">Rat1</strain>
    </source>
</reference>
<sequence length="325" mass="37347">MNIPLRWKRMRIVVFISWLLYLLATPVLVNGAAASSIEVLPRWKKGEKVQYEIIKTRRKRQGKSVTMDLTTRTDLEIEVLSKKNDGYVLAWTLGATRFDDPNQAKKRLNQQMSNMLKDQRIILELDSQAVINGVQNWKDLQESSKKILKILTAELNNAGFDPAMIAKVRTQITSMFATKQQIEQLCTREARIFFMALGIELAPSNLLEYEGKLPNSFGGESFPCHAQFALKAVNRKSDRVKISWNQKMLPDDARRIMERTLRDLARRLGKTMPDAEQLKSLTIEDSAEFVLEISTGWIQHVKYARTTRVEGSSQQDETMITRKKE</sequence>
<evidence type="ECO:0000313" key="1">
    <source>
        <dbReference type="EMBL" id="XCN71737.1"/>
    </source>
</evidence>
<dbReference type="EMBL" id="CP159373">
    <property type="protein sequence ID" value="XCN71737.1"/>
    <property type="molecule type" value="Genomic_DNA"/>
</dbReference>
<reference evidence="1" key="2">
    <citation type="submission" date="2024-06" db="EMBL/GenBank/DDBJ databases">
        <authorList>
            <person name="Plum-Jensen L.E."/>
            <person name="Schramm A."/>
            <person name="Marshall I.P.G."/>
        </authorList>
    </citation>
    <scope>NUCLEOTIDE SEQUENCE</scope>
    <source>
        <strain evidence="1">Rat1</strain>
    </source>
</reference>
<organism evidence="1">
    <name type="scientific">Candidatus Electrothrix aestuarii</name>
    <dbReference type="NCBI Taxonomy" id="3062594"/>
    <lineage>
        <taxon>Bacteria</taxon>
        <taxon>Pseudomonadati</taxon>
        <taxon>Thermodesulfobacteriota</taxon>
        <taxon>Desulfobulbia</taxon>
        <taxon>Desulfobulbales</taxon>
        <taxon>Desulfobulbaceae</taxon>
        <taxon>Candidatus Electrothrix</taxon>
    </lineage>
</organism>
<dbReference type="AlphaFoldDB" id="A0AAU8LRS5"/>
<name>A0AAU8LRS5_9BACT</name>